<keyword evidence="1" id="KW-0255">Endonuclease</keyword>
<reference evidence="1 2" key="1">
    <citation type="submission" date="2018-05" db="EMBL/GenBank/DDBJ databases">
        <title>Paenibacillus flagellatus sp. nov., isolated from selenium mineral soil.</title>
        <authorList>
            <person name="Dai X."/>
        </authorList>
    </citation>
    <scope>NUCLEOTIDE SEQUENCE [LARGE SCALE GENOMIC DNA]</scope>
    <source>
        <strain evidence="1 2">DXL2</strain>
    </source>
</reference>
<keyword evidence="1" id="KW-0540">Nuclease</keyword>
<dbReference type="AlphaFoldDB" id="A0A2V5K3F0"/>
<organism evidence="1 2">
    <name type="scientific">Paenibacillus flagellatus</name>
    <dbReference type="NCBI Taxonomy" id="2211139"/>
    <lineage>
        <taxon>Bacteria</taxon>
        <taxon>Bacillati</taxon>
        <taxon>Bacillota</taxon>
        <taxon>Bacilli</taxon>
        <taxon>Bacillales</taxon>
        <taxon>Paenibacillaceae</taxon>
        <taxon>Paenibacillus</taxon>
    </lineage>
</organism>
<accession>A0A2V5K3F0</accession>
<gene>
    <name evidence="1" type="ORF">DLM86_21895</name>
</gene>
<evidence type="ECO:0000313" key="1">
    <source>
        <dbReference type="EMBL" id="PYI52133.1"/>
    </source>
</evidence>
<dbReference type="GO" id="GO:0004519">
    <property type="term" value="F:endonuclease activity"/>
    <property type="evidence" value="ECO:0007669"/>
    <property type="project" value="UniProtKB-KW"/>
</dbReference>
<dbReference type="RefSeq" id="WP_110842204.1">
    <property type="nucleotide sequence ID" value="NZ_QJVJ01000010.1"/>
</dbReference>
<dbReference type="OrthoDB" id="2664174at2"/>
<protein>
    <submittedName>
        <fullName evidence="1">Restriction endonuclease subunit S</fullName>
    </submittedName>
</protein>
<keyword evidence="2" id="KW-1185">Reference proteome</keyword>
<dbReference type="Pfam" id="PF26595">
    <property type="entry name" value="A_ENA"/>
    <property type="match status" value="1"/>
</dbReference>
<dbReference type="Proteomes" id="UP000247476">
    <property type="component" value="Unassembled WGS sequence"/>
</dbReference>
<keyword evidence="1" id="KW-0378">Hydrolase</keyword>
<dbReference type="InterPro" id="IPR058705">
    <property type="entry name" value="A_ENA"/>
</dbReference>
<sequence>MERSQSFMQMMEASARIQFNISLILEAKAFEAERSRDWVCLHVADGAFGGHDEQLQKSIEIHEQFIETIEGLTKLELALAKSLKIVLNKQEESGGEGFDGGGFGNLLPMGGGM</sequence>
<name>A0A2V5K3F0_9BACL</name>
<evidence type="ECO:0000313" key="2">
    <source>
        <dbReference type="Proteomes" id="UP000247476"/>
    </source>
</evidence>
<comment type="caution">
    <text evidence="1">The sequence shown here is derived from an EMBL/GenBank/DDBJ whole genome shotgun (WGS) entry which is preliminary data.</text>
</comment>
<proteinExistence type="predicted"/>
<dbReference type="EMBL" id="QJVJ01000010">
    <property type="protein sequence ID" value="PYI52133.1"/>
    <property type="molecule type" value="Genomic_DNA"/>
</dbReference>